<protein>
    <recommendedName>
        <fullName evidence="2">Nitrogen regulatory protein areA GATA-like domain-containing protein</fullName>
    </recommendedName>
</protein>
<name>A0A3N4LTA1_9PEZI</name>
<feature type="compositionally biased region" description="Polar residues" evidence="1">
    <location>
        <begin position="43"/>
        <end position="68"/>
    </location>
</feature>
<dbReference type="PANTHER" id="PTHR28051:SF1">
    <property type="entry name" value="PROTEIN MTL1-RELATED"/>
    <property type="match status" value="1"/>
</dbReference>
<dbReference type="Pfam" id="PF08550">
    <property type="entry name" value="GATA_AreA"/>
    <property type="match status" value="1"/>
</dbReference>
<dbReference type="InParanoid" id="A0A3N4LTA1"/>
<feature type="domain" description="Nitrogen regulatory protein areA GATA-like" evidence="2">
    <location>
        <begin position="177"/>
        <end position="204"/>
    </location>
</feature>
<feature type="compositionally biased region" description="Polar residues" evidence="1">
    <location>
        <begin position="1"/>
        <end position="10"/>
    </location>
</feature>
<gene>
    <name evidence="3" type="ORF">L211DRAFT_877340</name>
</gene>
<evidence type="ECO:0000313" key="3">
    <source>
        <dbReference type="EMBL" id="RPB24769.1"/>
    </source>
</evidence>
<reference evidence="3 4" key="1">
    <citation type="journal article" date="2018" name="Nat. Ecol. Evol.">
        <title>Pezizomycetes genomes reveal the molecular basis of ectomycorrhizal truffle lifestyle.</title>
        <authorList>
            <person name="Murat C."/>
            <person name="Payen T."/>
            <person name="Noel B."/>
            <person name="Kuo A."/>
            <person name="Morin E."/>
            <person name="Chen J."/>
            <person name="Kohler A."/>
            <person name="Krizsan K."/>
            <person name="Balestrini R."/>
            <person name="Da Silva C."/>
            <person name="Montanini B."/>
            <person name="Hainaut M."/>
            <person name="Levati E."/>
            <person name="Barry K.W."/>
            <person name="Belfiori B."/>
            <person name="Cichocki N."/>
            <person name="Clum A."/>
            <person name="Dockter R.B."/>
            <person name="Fauchery L."/>
            <person name="Guy J."/>
            <person name="Iotti M."/>
            <person name="Le Tacon F."/>
            <person name="Lindquist E.A."/>
            <person name="Lipzen A."/>
            <person name="Malagnac F."/>
            <person name="Mello A."/>
            <person name="Molinier V."/>
            <person name="Miyauchi S."/>
            <person name="Poulain J."/>
            <person name="Riccioni C."/>
            <person name="Rubini A."/>
            <person name="Sitrit Y."/>
            <person name="Splivallo R."/>
            <person name="Traeger S."/>
            <person name="Wang M."/>
            <person name="Zifcakova L."/>
            <person name="Wipf D."/>
            <person name="Zambonelli A."/>
            <person name="Paolocci F."/>
            <person name="Nowrousian M."/>
            <person name="Ottonello S."/>
            <person name="Baldrian P."/>
            <person name="Spatafora J.W."/>
            <person name="Henrissat B."/>
            <person name="Nagy L.G."/>
            <person name="Aury J.M."/>
            <person name="Wincker P."/>
            <person name="Grigoriev I.V."/>
            <person name="Bonfante P."/>
            <person name="Martin F.M."/>
        </authorList>
    </citation>
    <scope>NUCLEOTIDE SEQUENCE [LARGE SCALE GENOMIC DNA]</scope>
    <source>
        <strain evidence="3 4">ATCC MYA-4762</strain>
    </source>
</reference>
<dbReference type="Proteomes" id="UP000267821">
    <property type="component" value="Unassembled WGS sequence"/>
</dbReference>
<keyword evidence="4" id="KW-1185">Reference proteome</keyword>
<dbReference type="InterPro" id="IPR052292">
    <property type="entry name" value="Glucose_repression_reg"/>
</dbReference>
<dbReference type="PANTHER" id="PTHR28051">
    <property type="entry name" value="PROTEIN MTL1-RELATED"/>
    <property type="match status" value="1"/>
</dbReference>
<accession>A0A3N4LTA1</accession>
<evidence type="ECO:0000313" key="4">
    <source>
        <dbReference type="Proteomes" id="UP000267821"/>
    </source>
</evidence>
<dbReference type="GO" id="GO:0007039">
    <property type="term" value="P:protein catabolic process in the vacuole"/>
    <property type="evidence" value="ECO:0007669"/>
    <property type="project" value="TreeGrafter"/>
</dbReference>
<dbReference type="OrthoDB" id="5563539at2759"/>
<organism evidence="3 4">
    <name type="scientific">Terfezia boudieri ATCC MYA-4762</name>
    <dbReference type="NCBI Taxonomy" id="1051890"/>
    <lineage>
        <taxon>Eukaryota</taxon>
        <taxon>Fungi</taxon>
        <taxon>Dikarya</taxon>
        <taxon>Ascomycota</taxon>
        <taxon>Pezizomycotina</taxon>
        <taxon>Pezizomycetes</taxon>
        <taxon>Pezizales</taxon>
        <taxon>Pezizaceae</taxon>
        <taxon>Terfezia</taxon>
    </lineage>
</organism>
<dbReference type="GO" id="GO:0005773">
    <property type="term" value="C:vacuole"/>
    <property type="evidence" value="ECO:0007669"/>
    <property type="project" value="GOC"/>
</dbReference>
<dbReference type="EMBL" id="ML121540">
    <property type="protein sequence ID" value="RPB24769.1"/>
    <property type="molecule type" value="Genomic_DNA"/>
</dbReference>
<feature type="compositionally biased region" description="Low complexity" evidence="1">
    <location>
        <begin position="28"/>
        <end position="42"/>
    </location>
</feature>
<evidence type="ECO:0000256" key="1">
    <source>
        <dbReference type="SAM" id="MobiDB-lite"/>
    </source>
</evidence>
<dbReference type="AlphaFoldDB" id="A0A3N4LTA1"/>
<dbReference type="GO" id="GO:0042149">
    <property type="term" value="P:cellular response to glucose starvation"/>
    <property type="evidence" value="ECO:0007669"/>
    <property type="project" value="TreeGrafter"/>
</dbReference>
<evidence type="ECO:0000259" key="2">
    <source>
        <dbReference type="Pfam" id="PF08550"/>
    </source>
</evidence>
<feature type="compositionally biased region" description="Basic residues" evidence="1">
    <location>
        <begin position="17"/>
        <end position="27"/>
    </location>
</feature>
<dbReference type="InterPro" id="IPR013860">
    <property type="entry name" value="AreA_GATA"/>
</dbReference>
<dbReference type="STRING" id="1051890.A0A3N4LTA1"/>
<feature type="region of interest" description="Disordered" evidence="1">
    <location>
        <begin position="1"/>
        <end position="72"/>
    </location>
</feature>
<proteinExistence type="predicted"/>
<sequence>MTEVLSASSQFEEHYRPTHTPRGRRSSHPSSSTTPASSIPRSYQQPTKRFDSHSTYSSSYNRQGNTIVTRVPVPQANRSQFLFGDYDEDEDEDLDFPVYDYAETITPNASPDLEPSLSLYNTESCRSVSEGTISPPNSPDPEQPLYIAFDDNTIRHEPSRHVDYLSHNWKEEDIWSSWRYMIGKRNVYQNSARLENASWRTWAKAKYGLKTLPPERLNWLKDCDVTWLYGPLSTGEDKISQYASPTSPSMDQPIQSLTALVHTSKKPILKKRSMSEVMLQRSLSTSSLLKQAAAAIQSQQSESQKISRPSLSSRANSDFTTYPFQYVRESEVNTNELPSALSTGTHSPNYSRHIHFNNRVEQCIAVDKGDDEDFGYDIGVDDDSDSSDDGLVMMASSRCSARSTPRGSFSEHQTIAMLPSTTLKPMDEPESIKQETLGNGFVSFLSSSFGASITGPSNATSSTSSTVSPATIVQSNFLVDDDDDLDDYAWQPSGAFANRRDSVAITRPKFSIEAKEGDGNAIESDSDEGESPAGLLGRAVDAVNTARDIAHVLWNVGWRK</sequence>